<evidence type="ECO:0000313" key="2">
    <source>
        <dbReference type="EMBL" id="KAF7342651.1"/>
    </source>
</evidence>
<feature type="chain" id="PRO_5034653010" evidence="1">
    <location>
        <begin position="23"/>
        <end position="222"/>
    </location>
</feature>
<gene>
    <name evidence="2" type="ORF">MSAN_02022100</name>
</gene>
<evidence type="ECO:0000313" key="3">
    <source>
        <dbReference type="Proteomes" id="UP000623467"/>
    </source>
</evidence>
<evidence type="ECO:0000256" key="1">
    <source>
        <dbReference type="SAM" id="SignalP"/>
    </source>
</evidence>
<accession>A0A8H6XLJ0</accession>
<sequence length="222" mass="23166">MFSAIRSSLLLILGTSVSTALAQCSLAGYLGAYSTTSGTFIGAVARTLGSQGIFTLDKTGDRSNYLAVIGFTNSTNEGDAVLLQILSPVDPTVPYVSIVAGTTDCNGMPIPNGNTAWAAEIVPADGFPRGAFPLPGDTRTTLLGGYGNLVTLCGEPMAFAIRSDFGRDILAPVWTDQGGTQHSLTIVHDITNDRLAVSPNLVSYAAASSNPMVEEVFFAFFT</sequence>
<dbReference type="OrthoDB" id="2878674at2759"/>
<feature type="signal peptide" evidence="1">
    <location>
        <begin position="1"/>
        <end position="22"/>
    </location>
</feature>
<dbReference type="AlphaFoldDB" id="A0A8H6XLJ0"/>
<protein>
    <submittedName>
        <fullName evidence="2">Uncharacterized protein</fullName>
    </submittedName>
</protein>
<dbReference type="Proteomes" id="UP000623467">
    <property type="component" value="Unassembled WGS sequence"/>
</dbReference>
<proteinExistence type="predicted"/>
<keyword evidence="3" id="KW-1185">Reference proteome</keyword>
<dbReference type="EMBL" id="JACAZH010000025">
    <property type="protein sequence ID" value="KAF7342651.1"/>
    <property type="molecule type" value="Genomic_DNA"/>
</dbReference>
<keyword evidence="1" id="KW-0732">Signal</keyword>
<organism evidence="2 3">
    <name type="scientific">Mycena sanguinolenta</name>
    <dbReference type="NCBI Taxonomy" id="230812"/>
    <lineage>
        <taxon>Eukaryota</taxon>
        <taxon>Fungi</taxon>
        <taxon>Dikarya</taxon>
        <taxon>Basidiomycota</taxon>
        <taxon>Agaricomycotina</taxon>
        <taxon>Agaricomycetes</taxon>
        <taxon>Agaricomycetidae</taxon>
        <taxon>Agaricales</taxon>
        <taxon>Marasmiineae</taxon>
        <taxon>Mycenaceae</taxon>
        <taxon>Mycena</taxon>
    </lineage>
</organism>
<name>A0A8H6XLJ0_9AGAR</name>
<reference evidence="2" key="1">
    <citation type="submission" date="2020-05" db="EMBL/GenBank/DDBJ databases">
        <title>Mycena genomes resolve the evolution of fungal bioluminescence.</title>
        <authorList>
            <person name="Tsai I.J."/>
        </authorList>
    </citation>
    <scope>NUCLEOTIDE SEQUENCE</scope>
    <source>
        <strain evidence="2">160909Yilan</strain>
    </source>
</reference>
<comment type="caution">
    <text evidence="2">The sequence shown here is derived from an EMBL/GenBank/DDBJ whole genome shotgun (WGS) entry which is preliminary data.</text>
</comment>